<evidence type="ECO:0000256" key="1">
    <source>
        <dbReference type="SAM" id="Phobius"/>
    </source>
</evidence>
<feature type="transmembrane region" description="Helical" evidence="1">
    <location>
        <begin position="184"/>
        <end position="205"/>
    </location>
</feature>
<evidence type="ECO:0000313" key="3">
    <source>
        <dbReference type="Proteomes" id="UP000292052"/>
    </source>
</evidence>
<dbReference type="EMBL" id="QDEB01011767">
    <property type="protein sequence ID" value="RZC42015.1"/>
    <property type="molecule type" value="Genomic_DNA"/>
</dbReference>
<keyword evidence="3" id="KW-1185">Reference proteome</keyword>
<dbReference type="AlphaFoldDB" id="A0A482WAI6"/>
<accession>A0A482WAI6</accession>
<comment type="caution">
    <text evidence="2">The sequence shown here is derived from an EMBL/GenBank/DDBJ whole genome shotgun (WGS) entry which is preliminary data.</text>
</comment>
<reference evidence="2 3" key="1">
    <citation type="submission" date="2017-03" db="EMBL/GenBank/DDBJ databases">
        <title>Genome of the blue death feigning beetle - Asbolus verrucosus.</title>
        <authorList>
            <person name="Rider S.D."/>
        </authorList>
    </citation>
    <scope>NUCLEOTIDE SEQUENCE [LARGE SCALE GENOMIC DNA]</scope>
    <source>
        <strain evidence="2">Butters</strain>
        <tissue evidence="2">Head and leg muscle</tissue>
    </source>
</reference>
<keyword evidence="1" id="KW-0812">Transmembrane</keyword>
<proteinExistence type="predicted"/>
<dbReference type="OrthoDB" id="6761331at2759"/>
<feature type="transmembrane region" description="Helical" evidence="1">
    <location>
        <begin position="211"/>
        <end position="235"/>
    </location>
</feature>
<protein>
    <submittedName>
        <fullName evidence="2">Uncharacterized protein</fullName>
    </submittedName>
</protein>
<keyword evidence="1" id="KW-0472">Membrane</keyword>
<gene>
    <name evidence="2" type="ORF">BDFB_010920</name>
</gene>
<organism evidence="2 3">
    <name type="scientific">Asbolus verrucosus</name>
    <name type="common">Desert ironclad beetle</name>
    <dbReference type="NCBI Taxonomy" id="1661398"/>
    <lineage>
        <taxon>Eukaryota</taxon>
        <taxon>Metazoa</taxon>
        <taxon>Ecdysozoa</taxon>
        <taxon>Arthropoda</taxon>
        <taxon>Hexapoda</taxon>
        <taxon>Insecta</taxon>
        <taxon>Pterygota</taxon>
        <taxon>Neoptera</taxon>
        <taxon>Endopterygota</taxon>
        <taxon>Coleoptera</taxon>
        <taxon>Polyphaga</taxon>
        <taxon>Cucujiformia</taxon>
        <taxon>Tenebrionidae</taxon>
        <taxon>Pimeliinae</taxon>
        <taxon>Asbolus</taxon>
    </lineage>
</organism>
<keyword evidence="1" id="KW-1133">Transmembrane helix</keyword>
<dbReference type="Proteomes" id="UP000292052">
    <property type="component" value="Unassembled WGS sequence"/>
</dbReference>
<name>A0A482WAI6_ASBVE</name>
<evidence type="ECO:0000313" key="2">
    <source>
        <dbReference type="EMBL" id="RZC42015.1"/>
    </source>
</evidence>
<sequence>LHNVDRDIAQFSGNPLWQVPDFGYHKGQNVETINHVLYHFKFTCPPILSFVIAERAMSSTVSSTEVQTISQKPTVLTHRKMEDRTQRLVRTSSLEKIRRFNSYICSQQYYILPALLAWLRSSQSVLQSSTEKTIFFFRSLLFSNFLYKLYQVEFKSLIFNVLVSILKQIQTNYKNVESTFLLKMAVYMAALILATEVGLCFYLLFSTHIPSGLVFLIVCWFYIIYLNARSVYFSAEKRNRDSKRKN</sequence>
<feature type="non-terminal residue" evidence="2">
    <location>
        <position position="1"/>
    </location>
</feature>